<dbReference type="AlphaFoldDB" id="A0A9P0QH00"/>
<feature type="region of interest" description="Disordered" evidence="1">
    <location>
        <begin position="1"/>
        <end position="56"/>
    </location>
</feature>
<organism evidence="2 3">
    <name type="scientific">Acanthoscelides obtectus</name>
    <name type="common">Bean weevil</name>
    <name type="synonym">Bruchus obtectus</name>
    <dbReference type="NCBI Taxonomy" id="200917"/>
    <lineage>
        <taxon>Eukaryota</taxon>
        <taxon>Metazoa</taxon>
        <taxon>Ecdysozoa</taxon>
        <taxon>Arthropoda</taxon>
        <taxon>Hexapoda</taxon>
        <taxon>Insecta</taxon>
        <taxon>Pterygota</taxon>
        <taxon>Neoptera</taxon>
        <taxon>Endopterygota</taxon>
        <taxon>Coleoptera</taxon>
        <taxon>Polyphaga</taxon>
        <taxon>Cucujiformia</taxon>
        <taxon>Chrysomeloidea</taxon>
        <taxon>Chrysomelidae</taxon>
        <taxon>Bruchinae</taxon>
        <taxon>Bruchini</taxon>
        <taxon>Acanthoscelides</taxon>
    </lineage>
</organism>
<evidence type="ECO:0000256" key="1">
    <source>
        <dbReference type="SAM" id="MobiDB-lite"/>
    </source>
</evidence>
<proteinExistence type="predicted"/>
<name>A0A9P0QH00_ACAOB</name>
<accession>A0A9P0QH00</accession>
<feature type="compositionally biased region" description="Polar residues" evidence="1">
    <location>
        <begin position="45"/>
        <end position="56"/>
    </location>
</feature>
<sequence>MKNILVIKKTDDAVRPLSPQPDPSKASTSVQEESEETRPSTTSELDSTPDSDNSVSNCSILSNILLETLYLKLIPYGQLYVAGKLVHNYWGLKLSPI</sequence>
<reference evidence="2" key="1">
    <citation type="submission" date="2022-03" db="EMBL/GenBank/DDBJ databases">
        <authorList>
            <person name="Sayadi A."/>
        </authorList>
    </citation>
    <scope>NUCLEOTIDE SEQUENCE</scope>
</reference>
<evidence type="ECO:0000313" key="3">
    <source>
        <dbReference type="Proteomes" id="UP001152888"/>
    </source>
</evidence>
<dbReference type="EMBL" id="CAKOFQ010011153">
    <property type="protein sequence ID" value="CAH2020533.1"/>
    <property type="molecule type" value="Genomic_DNA"/>
</dbReference>
<keyword evidence="3" id="KW-1185">Reference proteome</keyword>
<protein>
    <submittedName>
        <fullName evidence="2">Uncharacterized protein</fullName>
    </submittedName>
</protein>
<evidence type="ECO:0000313" key="2">
    <source>
        <dbReference type="EMBL" id="CAH2020533.1"/>
    </source>
</evidence>
<gene>
    <name evidence="2" type="ORF">ACAOBT_LOCUS37920</name>
</gene>
<comment type="caution">
    <text evidence="2">The sequence shown here is derived from an EMBL/GenBank/DDBJ whole genome shotgun (WGS) entry which is preliminary data.</text>
</comment>
<dbReference type="Proteomes" id="UP001152888">
    <property type="component" value="Unassembled WGS sequence"/>
</dbReference>